<dbReference type="Proteomes" id="UP000280861">
    <property type="component" value="Unassembled WGS sequence"/>
</dbReference>
<organism evidence="1 2">
    <name type="scientific">Arthrobacter ulcerisalmonis</name>
    <dbReference type="NCBI Taxonomy" id="2483813"/>
    <lineage>
        <taxon>Bacteria</taxon>
        <taxon>Bacillati</taxon>
        <taxon>Actinomycetota</taxon>
        <taxon>Actinomycetes</taxon>
        <taxon>Micrococcales</taxon>
        <taxon>Micrococcaceae</taxon>
        <taxon>Arthrobacter</taxon>
    </lineage>
</organism>
<sequence length="123" mass="12587">MVRAPLPANALEKGKLVAGFPADVLAFPEKTAIVFTGVSSDGNKLQATGEGIVVLTQDQVAGYFQQALQGKGFISETAQSAMPGESAIRLVRGTDSVSLTFATTGTGSTRFHLLGSFTAGPAA</sequence>
<dbReference type="AlphaFoldDB" id="A0A3P5XBJ3"/>
<dbReference type="EMBL" id="UXAU01000040">
    <property type="protein sequence ID" value="VDC32172.1"/>
    <property type="molecule type" value="Genomic_DNA"/>
</dbReference>
<proteinExistence type="predicted"/>
<evidence type="ECO:0000313" key="1">
    <source>
        <dbReference type="EMBL" id="VDC32172.1"/>
    </source>
</evidence>
<evidence type="ECO:0000313" key="2">
    <source>
        <dbReference type="Proteomes" id="UP000280861"/>
    </source>
</evidence>
<reference evidence="1 2" key="1">
    <citation type="submission" date="2018-11" db="EMBL/GenBank/DDBJ databases">
        <authorList>
            <person name="Criscuolo A."/>
        </authorList>
    </citation>
    <scope>NUCLEOTIDE SEQUENCE [LARGE SCALE GENOMIC DNA]</scope>
    <source>
        <strain evidence="1">AT11b</strain>
    </source>
</reference>
<protein>
    <submittedName>
        <fullName evidence="1">Uncharacterized protein</fullName>
    </submittedName>
</protein>
<gene>
    <name evidence="1" type="ORF">PSET11_02961</name>
</gene>
<accession>A0A3P5XBJ3</accession>
<name>A0A3P5XBJ3_9MICC</name>
<keyword evidence="2" id="KW-1185">Reference proteome</keyword>